<comment type="caution">
    <text evidence="2">The sequence shown here is derived from an EMBL/GenBank/DDBJ whole genome shotgun (WGS) entry which is preliminary data.</text>
</comment>
<evidence type="ECO:0000313" key="2">
    <source>
        <dbReference type="EMBL" id="MEQ2535123.1"/>
    </source>
</evidence>
<name>A0ABV1GNW6_9FIRM</name>
<keyword evidence="3" id="KW-1185">Reference proteome</keyword>
<keyword evidence="1" id="KW-0732">Signal</keyword>
<protein>
    <submittedName>
        <fullName evidence="2">Uncharacterized protein</fullName>
    </submittedName>
</protein>
<accession>A0ABV1GNW6</accession>
<proteinExistence type="predicted"/>
<evidence type="ECO:0000313" key="3">
    <source>
        <dbReference type="Proteomes" id="UP001480973"/>
    </source>
</evidence>
<feature type="chain" id="PRO_5046003356" evidence="1">
    <location>
        <begin position="30"/>
        <end position="133"/>
    </location>
</feature>
<sequence length="133" mass="15050">MVKKDLIRKLGVVFTSVVLLCANTMSVFAEYNETERRSSYAGNTKFYYQLHMENFKATASLDSDSECELYLYGYVKDCIGDYYKNTYTFSAGDQWGCSISAGRDTAFLTLESYAEYRVDSEDGGCSTTLTLHE</sequence>
<reference evidence="2 3" key="1">
    <citation type="submission" date="2024-03" db="EMBL/GenBank/DDBJ databases">
        <title>Human intestinal bacterial collection.</title>
        <authorList>
            <person name="Pauvert C."/>
            <person name="Hitch T.C.A."/>
            <person name="Clavel T."/>
        </authorList>
    </citation>
    <scope>NUCLEOTIDE SEQUENCE [LARGE SCALE GENOMIC DNA]</scope>
    <source>
        <strain evidence="2 3">CLA-JM-H10</strain>
    </source>
</reference>
<evidence type="ECO:0000256" key="1">
    <source>
        <dbReference type="SAM" id="SignalP"/>
    </source>
</evidence>
<dbReference type="EMBL" id="JBBMES010000007">
    <property type="protein sequence ID" value="MEQ2535123.1"/>
    <property type="molecule type" value="Genomic_DNA"/>
</dbReference>
<dbReference type="Proteomes" id="UP001480973">
    <property type="component" value="Unassembled WGS sequence"/>
</dbReference>
<organism evidence="2 3">
    <name type="scientific">Lachnospira intestinalis</name>
    <dbReference type="NCBI Taxonomy" id="3133158"/>
    <lineage>
        <taxon>Bacteria</taxon>
        <taxon>Bacillati</taxon>
        <taxon>Bacillota</taxon>
        <taxon>Clostridia</taxon>
        <taxon>Lachnospirales</taxon>
        <taxon>Lachnospiraceae</taxon>
        <taxon>Lachnospira</taxon>
    </lineage>
</organism>
<gene>
    <name evidence="2" type="ORF">WMO38_08340</name>
</gene>
<feature type="signal peptide" evidence="1">
    <location>
        <begin position="1"/>
        <end position="29"/>
    </location>
</feature>